<dbReference type="Proteomes" id="UP000075737">
    <property type="component" value="Unassembled WGS sequence"/>
</dbReference>
<dbReference type="Pfam" id="PF03780">
    <property type="entry name" value="Asp23"/>
    <property type="match status" value="1"/>
</dbReference>
<comment type="similarity">
    <text evidence="1">Belongs to the asp23 family.</text>
</comment>
<dbReference type="EMBL" id="LOHZ01000019">
    <property type="protein sequence ID" value="KYO68016.1"/>
    <property type="molecule type" value="Genomic_DNA"/>
</dbReference>
<dbReference type="OrthoDB" id="5429664at2"/>
<sequence>MVIALIGKSGTGKSYKALMIAALNNAEIIIDDGLVIYNNSVVAGTSAKKEKTRIAAIKRALFKDPAHAKEAREKLREISPGKNILVIGTSENMVREICRTLSLDLPDKTLYIEEISSDKEIETARFLRSKEGKHAIPAPTLEVKKYFSGYLLDPMKIFFRRGKVEFEKESTVVRPTYSYLGKYTISNVAVEQLALFTANSISGVAKGGRAILENYESGIVINLELNLEYGYKIDELLSKVQEEVKKIVEYCTALNVLRVNVTAKKLII</sequence>
<dbReference type="STRING" id="520767.ATZ99_03260"/>
<reference evidence="2 3" key="1">
    <citation type="submission" date="2015-12" db="EMBL/GenBank/DDBJ databases">
        <title>Draft genome of Thermovenabulum gondwanense isolated from a red thermophilic microbial mat colonisisng an outflow channel of a bore well.</title>
        <authorList>
            <person name="Patel B.K."/>
        </authorList>
    </citation>
    <scope>NUCLEOTIDE SEQUENCE [LARGE SCALE GENOMIC DNA]</scope>
    <source>
        <strain evidence="2 3">R270</strain>
    </source>
</reference>
<name>A0A162MWG9_9FIRM</name>
<gene>
    <name evidence="2" type="ORF">ATZ99_03260</name>
</gene>
<evidence type="ECO:0000256" key="1">
    <source>
        <dbReference type="ARBA" id="ARBA00005721"/>
    </source>
</evidence>
<dbReference type="Gene3D" id="3.40.50.300">
    <property type="entry name" value="P-loop containing nucleotide triphosphate hydrolases"/>
    <property type="match status" value="1"/>
</dbReference>
<keyword evidence="3" id="KW-1185">Reference proteome</keyword>
<dbReference type="SUPFAM" id="SSF52540">
    <property type="entry name" value="P-loop containing nucleoside triphosphate hydrolases"/>
    <property type="match status" value="1"/>
</dbReference>
<organism evidence="2 3">
    <name type="scientific">Thermovenabulum gondwanense</name>
    <dbReference type="NCBI Taxonomy" id="520767"/>
    <lineage>
        <taxon>Bacteria</taxon>
        <taxon>Bacillati</taxon>
        <taxon>Bacillota</taxon>
        <taxon>Clostridia</taxon>
        <taxon>Thermosediminibacterales</taxon>
        <taxon>Thermosediminibacteraceae</taxon>
        <taxon>Thermovenabulum</taxon>
    </lineage>
</organism>
<dbReference type="PATRIC" id="fig|520767.4.peg.330"/>
<accession>A0A162MWG9</accession>
<dbReference type="RefSeq" id="WP_068747504.1">
    <property type="nucleotide sequence ID" value="NZ_LOHZ01000019.1"/>
</dbReference>
<dbReference type="AlphaFoldDB" id="A0A162MWG9"/>
<evidence type="ECO:0000313" key="3">
    <source>
        <dbReference type="Proteomes" id="UP000075737"/>
    </source>
</evidence>
<protein>
    <recommendedName>
        <fullName evidence="4">Alkaline shock protein 23</fullName>
    </recommendedName>
</protein>
<evidence type="ECO:0008006" key="4">
    <source>
        <dbReference type="Google" id="ProtNLM"/>
    </source>
</evidence>
<dbReference type="InterPro" id="IPR027417">
    <property type="entry name" value="P-loop_NTPase"/>
</dbReference>
<dbReference type="InterPro" id="IPR005531">
    <property type="entry name" value="Asp23"/>
</dbReference>
<proteinExistence type="inferred from homology"/>
<evidence type="ECO:0000313" key="2">
    <source>
        <dbReference type="EMBL" id="KYO68016.1"/>
    </source>
</evidence>
<comment type="caution">
    <text evidence="2">The sequence shown here is derived from an EMBL/GenBank/DDBJ whole genome shotgun (WGS) entry which is preliminary data.</text>
</comment>